<evidence type="ECO:0000313" key="1">
    <source>
        <dbReference type="EMBL" id="GAA1383910.1"/>
    </source>
</evidence>
<evidence type="ECO:0000313" key="2">
    <source>
        <dbReference type="Proteomes" id="UP001501414"/>
    </source>
</evidence>
<dbReference type="EMBL" id="BAAAJK010000005">
    <property type="protein sequence ID" value="GAA1383910.1"/>
    <property type="molecule type" value="Genomic_DNA"/>
</dbReference>
<reference evidence="2" key="1">
    <citation type="journal article" date="2019" name="Int. J. Syst. Evol. Microbiol.">
        <title>The Global Catalogue of Microorganisms (GCM) 10K type strain sequencing project: providing services to taxonomists for standard genome sequencing and annotation.</title>
        <authorList>
            <consortium name="The Broad Institute Genomics Platform"/>
            <consortium name="The Broad Institute Genome Sequencing Center for Infectious Disease"/>
            <person name="Wu L."/>
            <person name="Ma J."/>
        </authorList>
    </citation>
    <scope>NUCLEOTIDE SEQUENCE [LARGE SCALE GENOMIC DNA]</scope>
    <source>
        <strain evidence="2">JCM 11896</strain>
    </source>
</reference>
<protein>
    <submittedName>
        <fullName evidence="1">Uncharacterized protein</fullName>
    </submittedName>
</protein>
<dbReference type="Proteomes" id="UP001501414">
    <property type="component" value="Unassembled WGS sequence"/>
</dbReference>
<comment type="caution">
    <text evidence="1">The sequence shown here is derived from an EMBL/GenBank/DDBJ whole genome shotgun (WGS) entry which is preliminary data.</text>
</comment>
<proteinExistence type="predicted"/>
<organism evidence="1 2">
    <name type="scientific">Pseudonocardia kongjuensis</name>
    <dbReference type="NCBI Taxonomy" id="102227"/>
    <lineage>
        <taxon>Bacteria</taxon>
        <taxon>Bacillati</taxon>
        <taxon>Actinomycetota</taxon>
        <taxon>Actinomycetes</taxon>
        <taxon>Pseudonocardiales</taxon>
        <taxon>Pseudonocardiaceae</taxon>
        <taxon>Pseudonocardia</taxon>
    </lineage>
</organism>
<gene>
    <name evidence="1" type="ORF">GCM10009613_13970</name>
</gene>
<keyword evidence="2" id="KW-1185">Reference proteome</keyword>
<sequence>MDEWEVRLIGTGLADGEITFAGLADLAEALQVLATRVGRHLTGVIGPGRSPSAVERATTLKFRGIAQGSTILQATIGEDGVLGEGLEHRSLSAMMEIFGGAARDEAPGWVTPQLGHATLSVLDALQAISSTCAFSLPRQEEPPIQFAAASASRDVWADLRAPAPDRQADVSVSGDLDLVDLRRGRLRIRDAFGNDVQLETVLNVDEAARLVGGQVTATGEAVLGARGQVLSLVDATVERLELPSWTAPSLEGVDFSRTPLIGGVEGVDEDEVAAFLELIGR</sequence>
<name>A0ABP4I7W9_9PSEU</name>
<accession>A0ABP4I7W9</accession>